<dbReference type="EMBL" id="BAAAQB010000025">
    <property type="protein sequence ID" value="GAA2133846.1"/>
    <property type="molecule type" value="Genomic_DNA"/>
</dbReference>
<name>A0ABN2YXH8_9MICC</name>
<accession>A0ABN2YXH8</accession>
<feature type="region of interest" description="Disordered" evidence="1">
    <location>
        <begin position="1"/>
        <end position="60"/>
    </location>
</feature>
<gene>
    <name evidence="2" type="ORF">GCM10009825_17120</name>
</gene>
<organism evidence="2 3">
    <name type="scientific">Arthrobacter humicola</name>
    <dbReference type="NCBI Taxonomy" id="409291"/>
    <lineage>
        <taxon>Bacteria</taxon>
        <taxon>Bacillati</taxon>
        <taxon>Actinomycetota</taxon>
        <taxon>Actinomycetes</taxon>
        <taxon>Micrococcales</taxon>
        <taxon>Micrococcaceae</taxon>
        <taxon>Arthrobacter</taxon>
    </lineage>
</organism>
<keyword evidence="3" id="KW-1185">Reference proteome</keyword>
<sequence>MKLSAAGKREQAKGSRQKRAGKREEAKGSGKPPQATREPRPSLAGEPGLSRLAGAGGTCA</sequence>
<reference evidence="2 3" key="1">
    <citation type="journal article" date="2019" name="Int. J. Syst. Evol. Microbiol.">
        <title>The Global Catalogue of Microorganisms (GCM) 10K type strain sequencing project: providing services to taxonomists for standard genome sequencing and annotation.</title>
        <authorList>
            <consortium name="The Broad Institute Genomics Platform"/>
            <consortium name="The Broad Institute Genome Sequencing Center for Infectious Disease"/>
            <person name="Wu L."/>
            <person name="Ma J."/>
        </authorList>
    </citation>
    <scope>NUCLEOTIDE SEQUENCE [LARGE SCALE GENOMIC DNA]</scope>
    <source>
        <strain evidence="2 3">JCM 15921</strain>
    </source>
</reference>
<proteinExistence type="predicted"/>
<evidence type="ECO:0000313" key="2">
    <source>
        <dbReference type="EMBL" id="GAA2133846.1"/>
    </source>
</evidence>
<dbReference type="Proteomes" id="UP001500102">
    <property type="component" value="Unassembled WGS sequence"/>
</dbReference>
<protein>
    <submittedName>
        <fullName evidence="2">Uncharacterized protein</fullName>
    </submittedName>
</protein>
<evidence type="ECO:0000313" key="3">
    <source>
        <dbReference type="Proteomes" id="UP001500102"/>
    </source>
</evidence>
<comment type="caution">
    <text evidence="2">The sequence shown here is derived from an EMBL/GenBank/DDBJ whole genome shotgun (WGS) entry which is preliminary data.</text>
</comment>
<evidence type="ECO:0000256" key="1">
    <source>
        <dbReference type="SAM" id="MobiDB-lite"/>
    </source>
</evidence>